<dbReference type="EMBL" id="JBHRYC010000040">
    <property type="protein sequence ID" value="MFC3637597.1"/>
    <property type="molecule type" value="Genomic_DNA"/>
</dbReference>
<evidence type="ECO:0000313" key="1">
    <source>
        <dbReference type="EMBL" id="MFC3637597.1"/>
    </source>
</evidence>
<evidence type="ECO:0000313" key="2">
    <source>
        <dbReference type="Proteomes" id="UP001595704"/>
    </source>
</evidence>
<gene>
    <name evidence="1" type="ORF">ACFONL_09440</name>
</gene>
<dbReference type="Proteomes" id="UP001595704">
    <property type="component" value="Unassembled WGS sequence"/>
</dbReference>
<reference evidence="2" key="1">
    <citation type="journal article" date="2019" name="Int. J. Syst. Evol. Microbiol.">
        <title>The Global Catalogue of Microorganisms (GCM) 10K type strain sequencing project: providing services to taxonomists for standard genome sequencing and annotation.</title>
        <authorList>
            <consortium name="The Broad Institute Genomics Platform"/>
            <consortium name="The Broad Institute Genome Sequencing Center for Infectious Disease"/>
            <person name="Wu L."/>
            <person name="Ma J."/>
        </authorList>
    </citation>
    <scope>NUCLEOTIDE SEQUENCE [LARGE SCALE GENOMIC DNA]</scope>
    <source>
        <strain evidence="2">KCTC 42282</strain>
    </source>
</reference>
<organism evidence="1 2">
    <name type="scientific">Camelimonas fluminis</name>
    <dbReference type="NCBI Taxonomy" id="1576911"/>
    <lineage>
        <taxon>Bacteria</taxon>
        <taxon>Pseudomonadati</taxon>
        <taxon>Pseudomonadota</taxon>
        <taxon>Alphaproteobacteria</taxon>
        <taxon>Hyphomicrobiales</taxon>
        <taxon>Chelatococcaceae</taxon>
        <taxon>Camelimonas</taxon>
    </lineage>
</organism>
<proteinExistence type="predicted"/>
<comment type="caution">
    <text evidence="1">The sequence shown here is derived from an EMBL/GenBank/DDBJ whole genome shotgun (WGS) entry which is preliminary data.</text>
</comment>
<protein>
    <recommendedName>
        <fullName evidence="3">AMIN domain-containing protein</fullName>
    </recommendedName>
</protein>
<name>A0ABV7UGI1_9HYPH</name>
<sequence>MSALRNAVLASLVAIPLFGGVHGYTTPAFAAQGMNVRGVGAVDIQNMNVRILAIDIPSRTVRVESKGHQWDLTLPQEFGPLTNIRVRDRLQINRVQGALVSVAPAKRGAKPSVVSTTSSDTGTFDNLPARWVVRKMTVTARFDGLDAANGVVSFSGPQGPGTIKVVDPEVLAALKKVKKGSLIVLNYAEANEFVLTDRR</sequence>
<dbReference type="RefSeq" id="WP_191320535.1">
    <property type="nucleotide sequence ID" value="NZ_BNCG01000019.1"/>
</dbReference>
<accession>A0ABV7UGI1</accession>
<keyword evidence="2" id="KW-1185">Reference proteome</keyword>
<evidence type="ECO:0008006" key="3">
    <source>
        <dbReference type="Google" id="ProtNLM"/>
    </source>
</evidence>